<dbReference type="EMBL" id="CP000885">
    <property type="protein sequence ID" value="ABX42358.1"/>
    <property type="molecule type" value="Genomic_DNA"/>
</dbReference>
<dbReference type="OrthoDB" id="161597at2"/>
<evidence type="ECO:0000313" key="1">
    <source>
        <dbReference type="EMBL" id="ABX42358.1"/>
    </source>
</evidence>
<gene>
    <name evidence="1" type="ordered locus">Cphy_1990</name>
</gene>
<accession>A9KHS3</accession>
<protein>
    <submittedName>
        <fullName evidence="1">Uncharacterized protein</fullName>
    </submittedName>
</protein>
<organism evidence="1 2">
    <name type="scientific">Lachnoclostridium phytofermentans (strain ATCC 700394 / DSM 18823 / ISDg)</name>
    <name type="common">Clostridium phytofermentans</name>
    <dbReference type="NCBI Taxonomy" id="357809"/>
    <lineage>
        <taxon>Bacteria</taxon>
        <taxon>Bacillati</taxon>
        <taxon>Bacillota</taxon>
        <taxon>Clostridia</taxon>
        <taxon>Lachnospirales</taxon>
        <taxon>Lachnospiraceae</taxon>
    </lineage>
</organism>
<reference evidence="2" key="1">
    <citation type="submission" date="2007-11" db="EMBL/GenBank/DDBJ databases">
        <title>Complete genome sequence of Clostridium phytofermentans ISDg.</title>
        <authorList>
            <person name="Leschine S.B."/>
            <person name="Warnick T.A."/>
            <person name="Blanchard J.L."/>
            <person name="Schnell D.J."/>
            <person name="Petit E.L."/>
            <person name="LaTouf W.G."/>
            <person name="Copeland A."/>
            <person name="Lucas S."/>
            <person name="Lapidus A."/>
            <person name="Barry K."/>
            <person name="Glavina del Rio T."/>
            <person name="Dalin E."/>
            <person name="Tice H."/>
            <person name="Pitluck S."/>
            <person name="Kiss H."/>
            <person name="Brettin T."/>
            <person name="Bruce D."/>
            <person name="Detter J.C."/>
            <person name="Han C."/>
            <person name="Kuske C."/>
            <person name="Schmutz J."/>
            <person name="Larimer F."/>
            <person name="Land M."/>
            <person name="Hauser L."/>
            <person name="Kyrpides N."/>
            <person name="Kim E.A."/>
            <person name="Richardson P."/>
        </authorList>
    </citation>
    <scope>NUCLEOTIDE SEQUENCE [LARGE SCALE GENOMIC DNA]</scope>
    <source>
        <strain evidence="2">ATCC 700394 / DSM 18823 / ISDg</strain>
    </source>
</reference>
<sequence>MDLMKMYEQVQQRVNQINFQYLWRGFREYEFALYDDTIVILNGVSIPKTDEFLANTSIFYQGRYIAIWYITVDIDVDILTSKIIHEMFHAYQNQMQDCRFVNEFEALCNYQYSPLYLQLKHNENLLLADMVSDFSIEKLNNFLTYRKIRQIEFSYQYNYENSIEAIEGSAQYVEMQVLKTLSARKYLEFLKGIIDRVCSINNLIPVRIISYDIGALFLSVCFQNNLPLALEIGNTSEIFYSKLITQAHYKKLDIAIEPEIINFYNGYTKMLRGKIDNIITNSSEVIKGNFELLGFNVYSARFIDGYAYSEYFLMYKDNQPITLYGNYLFKLENDRVTEIYKEL</sequence>
<dbReference type="eggNOG" id="ENOG502ZA24">
    <property type="taxonomic scope" value="Bacteria"/>
</dbReference>
<name>A9KHS3_LACP7</name>
<dbReference type="Proteomes" id="UP000000370">
    <property type="component" value="Chromosome"/>
</dbReference>
<proteinExistence type="predicted"/>
<dbReference type="STRING" id="357809.Cphy_1990"/>
<dbReference type="RefSeq" id="WP_012200012.1">
    <property type="nucleotide sequence ID" value="NC_010001.1"/>
</dbReference>
<dbReference type="KEGG" id="cpy:Cphy_1990"/>
<dbReference type="HOGENOM" id="CLU_808228_0_0_9"/>
<evidence type="ECO:0000313" key="2">
    <source>
        <dbReference type="Proteomes" id="UP000000370"/>
    </source>
</evidence>
<keyword evidence="2" id="KW-1185">Reference proteome</keyword>
<dbReference type="AlphaFoldDB" id="A9KHS3"/>